<feature type="domain" description="C2HC/C3H-type" evidence="5">
    <location>
        <begin position="66"/>
        <end position="95"/>
    </location>
</feature>
<evidence type="ECO:0000313" key="6">
    <source>
        <dbReference type="EMBL" id="CAK9040687.1"/>
    </source>
</evidence>
<gene>
    <name evidence="6" type="ORF">CCMP2556_LOCUS21888</name>
</gene>
<keyword evidence="2 4" id="KW-0863">Zinc-finger</keyword>
<name>A0ABP0LQP5_9DINO</name>
<comment type="caution">
    <text evidence="6">The sequence shown here is derived from an EMBL/GenBank/DDBJ whole genome shotgun (WGS) entry which is preliminary data.</text>
</comment>
<evidence type="ECO:0000259" key="5">
    <source>
        <dbReference type="PROSITE" id="PS52027"/>
    </source>
</evidence>
<dbReference type="InterPro" id="IPR049899">
    <property type="entry name" value="Znf_C2HC_C3H"/>
</dbReference>
<dbReference type="Pfam" id="PF13913">
    <property type="entry name" value="zf-C2HC_2"/>
    <property type="match status" value="1"/>
</dbReference>
<evidence type="ECO:0000256" key="4">
    <source>
        <dbReference type="PROSITE-ProRule" id="PRU01371"/>
    </source>
</evidence>
<proteinExistence type="predicted"/>
<dbReference type="PROSITE" id="PS52027">
    <property type="entry name" value="ZF_C2HC_C3H"/>
    <property type="match status" value="1"/>
</dbReference>
<evidence type="ECO:0000256" key="1">
    <source>
        <dbReference type="ARBA" id="ARBA00022723"/>
    </source>
</evidence>
<evidence type="ECO:0000256" key="2">
    <source>
        <dbReference type="ARBA" id="ARBA00022771"/>
    </source>
</evidence>
<dbReference type="Proteomes" id="UP001642484">
    <property type="component" value="Unassembled WGS sequence"/>
</dbReference>
<sequence length="308" mass="34201">MEQDAFHVGEHFADKETSRAPSHYLRLLKSHNPHLGSRSKPKSEKLQHIGFDSRVAAAVGLSELAATEQCPHCSRRFSREAAARHVPICAGLKSRPKPPREPMVYFTDQLGRRQASPKGPKVDSFAVPRSMVWPEAPEAQGSLKQQWSLVQFLLRDGLEALADDGKIIATARRAEESMEFLETLEDYSMRLGMEKGDLARFLLPETDGQAVLEASLPSNSRQLDGITERERQELVQRSVALRRLVRVKVADGADVEQAHESLRLIVEFLDALQRTLLACFPDESCRSLALQTEHVCLSISPACGQGSG</sequence>
<keyword evidence="3" id="KW-0862">Zinc</keyword>
<evidence type="ECO:0000313" key="7">
    <source>
        <dbReference type="Proteomes" id="UP001642484"/>
    </source>
</evidence>
<dbReference type="EMBL" id="CAXAMN010013381">
    <property type="protein sequence ID" value="CAK9040687.1"/>
    <property type="molecule type" value="Genomic_DNA"/>
</dbReference>
<keyword evidence="7" id="KW-1185">Reference proteome</keyword>
<keyword evidence="1" id="KW-0479">Metal-binding</keyword>
<accession>A0ABP0LQP5</accession>
<organism evidence="6 7">
    <name type="scientific">Durusdinium trenchii</name>
    <dbReference type="NCBI Taxonomy" id="1381693"/>
    <lineage>
        <taxon>Eukaryota</taxon>
        <taxon>Sar</taxon>
        <taxon>Alveolata</taxon>
        <taxon>Dinophyceae</taxon>
        <taxon>Suessiales</taxon>
        <taxon>Symbiodiniaceae</taxon>
        <taxon>Durusdinium</taxon>
    </lineage>
</organism>
<reference evidence="6 7" key="1">
    <citation type="submission" date="2024-02" db="EMBL/GenBank/DDBJ databases">
        <authorList>
            <person name="Chen Y."/>
            <person name="Shah S."/>
            <person name="Dougan E. K."/>
            <person name="Thang M."/>
            <person name="Chan C."/>
        </authorList>
    </citation>
    <scope>NUCLEOTIDE SEQUENCE [LARGE SCALE GENOMIC DNA]</scope>
</reference>
<protein>
    <recommendedName>
        <fullName evidence="5">C2HC/C3H-type domain-containing protein</fullName>
    </recommendedName>
</protein>
<evidence type="ECO:0000256" key="3">
    <source>
        <dbReference type="ARBA" id="ARBA00022833"/>
    </source>
</evidence>